<organism evidence="2 3">
    <name type="scientific">Sporormia fimetaria CBS 119925</name>
    <dbReference type="NCBI Taxonomy" id="1340428"/>
    <lineage>
        <taxon>Eukaryota</taxon>
        <taxon>Fungi</taxon>
        <taxon>Dikarya</taxon>
        <taxon>Ascomycota</taxon>
        <taxon>Pezizomycotina</taxon>
        <taxon>Dothideomycetes</taxon>
        <taxon>Pleosporomycetidae</taxon>
        <taxon>Pleosporales</taxon>
        <taxon>Sporormiaceae</taxon>
        <taxon>Sporormia</taxon>
    </lineage>
</organism>
<gene>
    <name evidence="2" type="ORF">M011DRAFT_525915</name>
</gene>
<keyword evidence="3" id="KW-1185">Reference proteome</keyword>
<feature type="region of interest" description="Disordered" evidence="1">
    <location>
        <begin position="316"/>
        <end position="358"/>
    </location>
</feature>
<accession>A0A6A6VAU4</accession>
<evidence type="ECO:0000256" key="1">
    <source>
        <dbReference type="SAM" id="MobiDB-lite"/>
    </source>
</evidence>
<dbReference type="AlphaFoldDB" id="A0A6A6VAU4"/>
<name>A0A6A6VAU4_9PLEO</name>
<protein>
    <submittedName>
        <fullName evidence="2">Uncharacterized protein</fullName>
    </submittedName>
</protein>
<proteinExistence type="predicted"/>
<reference evidence="2" key="1">
    <citation type="journal article" date="2020" name="Stud. Mycol.">
        <title>101 Dothideomycetes genomes: a test case for predicting lifestyles and emergence of pathogens.</title>
        <authorList>
            <person name="Haridas S."/>
            <person name="Albert R."/>
            <person name="Binder M."/>
            <person name="Bloem J."/>
            <person name="Labutti K."/>
            <person name="Salamov A."/>
            <person name="Andreopoulos B."/>
            <person name="Baker S."/>
            <person name="Barry K."/>
            <person name="Bills G."/>
            <person name="Bluhm B."/>
            <person name="Cannon C."/>
            <person name="Castanera R."/>
            <person name="Culley D."/>
            <person name="Daum C."/>
            <person name="Ezra D."/>
            <person name="Gonzalez J."/>
            <person name="Henrissat B."/>
            <person name="Kuo A."/>
            <person name="Liang C."/>
            <person name="Lipzen A."/>
            <person name="Lutzoni F."/>
            <person name="Magnuson J."/>
            <person name="Mondo S."/>
            <person name="Nolan M."/>
            <person name="Ohm R."/>
            <person name="Pangilinan J."/>
            <person name="Park H.-J."/>
            <person name="Ramirez L."/>
            <person name="Alfaro M."/>
            <person name="Sun H."/>
            <person name="Tritt A."/>
            <person name="Yoshinaga Y."/>
            <person name="Zwiers L.-H."/>
            <person name="Turgeon B."/>
            <person name="Goodwin S."/>
            <person name="Spatafora J."/>
            <person name="Crous P."/>
            <person name="Grigoriev I."/>
        </authorList>
    </citation>
    <scope>NUCLEOTIDE SEQUENCE</scope>
    <source>
        <strain evidence="2">CBS 119925</strain>
    </source>
</reference>
<sequence>MAPEAHQVPSPSPVPPRPSLLSLPKHLRRQILTHVLSPPNTFYTYTGFGAVFLLHFGSDPTIRTNTTHHTGLPSIFRVCRSLQSEALDTLYNSLEVYLENSGPPIPNDPNALPSNWEPPSRGLLTFTHFRRIRTAITLHPKCPTHSTFPPLLHAAQLHGLQITEQVWFLDTLTRLFSSPAPAEPLKSLRFEVHLTWNMFDPVDSVRGIERIVSGFSRLRGVENIQFDVIDTTEKGKKGIVSPARFYVTIVLDHVKRKMRGEVVGPEVHVLNGTTVVVGLEARETPTVQAAPLQRRAPQRRGAVDMYGTLGSGALRAPGRRGGVDVGGRERREGGGRTSAYADADELADLLENMRSTPR</sequence>
<evidence type="ECO:0000313" key="2">
    <source>
        <dbReference type="EMBL" id="KAF2747712.1"/>
    </source>
</evidence>
<dbReference type="EMBL" id="MU006571">
    <property type="protein sequence ID" value="KAF2747712.1"/>
    <property type="molecule type" value="Genomic_DNA"/>
</dbReference>
<evidence type="ECO:0000313" key="3">
    <source>
        <dbReference type="Proteomes" id="UP000799440"/>
    </source>
</evidence>
<dbReference type="Proteomes" id="UP000799440">
    <property type="component" value="Unassembled WGS sequence"/>
</dbReference>